<dbReference type="Gene3D" id="3.30.710.10">
    <property type="entry name" value="Potassium Channel Kv1.1, Chain A"/>
    <property type="match status" value="1"/>
</dbReference>
<dbReference type="PANTHER" id="PTHR22744:SF14">
    <property type="entry name" value="BTB DOMAIN-CONTAINING PROTEIN-RELATED"/>
    <property type="match status" value="1"/>
</dbReference>
<gene>
    <name evidence="2" type="ORF">PENTCL1PPCAC_19631</name>
</gene>
<keyword evidence="3" id="KW-1185">Reference proteome</keyword>
<dbReference type="EMBL" id="BTSX01000004">
    <property type="protein sequence ID" value="GMS97456.1"/>
    <property type="molecule type" value="Genomic_DNA"/>
</dbReference>
<name>A0AAV5TSU8_9BILA</name>
<reference evidence="2" key="1">
    <citation type="submission" date="2023-10" db="EMBL/GenBank/DDBJ databases">
        <title>Genome assembly of Pristionchus species.</title>
        <authorList>
            <person name="Yoshida K."/>
            <person name="Sommer R.J."/>
        </authorList>
    </citation>
    <scope>NUCLEOTIDE SEQUENCE</scope>
    <source>
        <strain evidence="2">RS0144</strain>
    </source>
</reference>
<comment type="caution">
    <text evidence="2">The sequence shown here is derived from an EMBL/GenBank/DDBJ whole genome shotgun (WGS) entry which is preliminary data.</text>
</comment>
<protein>
    <recommendedName>
        <fullName evidence="1">BTB domain-containing protein</fullName>
    </recommendedName>
</protein>
<dbReference type="PANTHER" id="PTHR22744">
    <property type="entry name" value="HELIX LOOP HELIX PROTEIN 21-RELATED"/>
    <property type="match status" value="1"/>
</dbReference>
<organism evidence="2 3">
    <name type="scientific">Pristionchus entomophagus</name>
    <dbReference type="NCBI Taxonomy" id="358040"/>
    <lineage>
        <taxon>Eukaryota</taxon>
        <taxon>Metazoa</taxon>
        <taxon>Ecdysozoa</taxon>
        <taxon>Nematoda</taxon>
        <taxon>Chromadorea</taxon>
        <taxon>Rhabditida</taxon>
        <taxon>Rhabditina</taxon>
        <taxon>Diplogasteromorpha</taxon>
        <taxon>Diplogasteroidea</taxon>
        <taxon>Neodiplogasteridae</taxon>
        <taxon>Pristionchus</taxon>
    </lineage>
</organism>
<proteinExistence type="predicted"/>
<dbReference type="SUPFAM" id="SSF54695">
    <property type="entry name" value="POZ domain"/>
    <property type="match status" value="1"/>
</dbReference>
<accession>A0AAV5TSU8</accession>
<evidence type="ECO:0000313" key="3">
    <source>
        <dbReference type="Proteomes" id="UP001432027"/>
    </source>
</evidence>
<evidence type="ECO:0000313" key="2">
    <source>
        <dbReference type="EMBL" id="GMS97456.1"/>
    </source>
</evidence>
<dbReference type="Pfam" id="PF00651">
    <property type="entry name" value="BTB"/>
    <property type="match status" value="1"/>
</dbReference>
<feature type="non-terminal residue" evidence="2">
    <location>
        <position position="86"/>
    </location>
</feature>
<evidence type="ECO:0000259" key="1">
    <source>
        <dbReference type="Pfam" id="PF00651"/>
    </source>
</evidence>
<sequence length="86" mass="10156">MFFGNFEEKDNEEVEIKDVVYEEFVDLLNVIYVRSMEITDRTVLHILKLADRFQMEGVMELAKKHLTQSKGFNAAKKLLIANQYRL</sequence>
<feature type="domain" description="BTB" evidence="1">
    <location>
        <begin position="1"/>
        <end position="69"/>
    </location>
</feature>
<dbReference type="AlphaFoldDB" id="A0AAV5TSU8"/>
<dbReference type="Proteomes" id="UP001432027">
    <property type="component" value="Unassembled WGS sequence"/>
</dbReference>
<dbReference type="InterPro" id="IPR011333">
    <property type="entry name" value="SKP1/BTB/POZ_sf"/>
</dbReference>
<dbReference type="InterPro" id="IPR000210">
    <property type="entry name" value="BTB/POZ_dom"/>
</dbReference>